<keyword evidence="2" id="KW-1185">Reference proteome</keyword>
<dbReference type="InterPro" id="IPR007822">
    <property type="entry name" value="LANC-like"/>
</dbReference>
<organism evidence="1 2">
    <name type="scientific">Paenibacillus ottowii</name>
    <dbReference type="NCBI Taxonomy" id="2315729"/>
    <lineage>
        <taxon>Bacteria</taxon>
        <taxon>Bacillati</taxon>
        <taxon>Bacillota</taxon>
        <taxon>Bacilli</taxon>
        <taxon>Bacillales</taxon>
        <taxon>Paenibacillaceae</taxon>
        <taxon>Paenibacillus</taxon>
    </lineage>
</organism>
<sequence>MSCQMEGNMDKLEQKKHEIDNLIITLAKKLSDVEFVQHILGSKAVEYKSTSVAVSYPALCILFSELELNFPNCGFDTAAHKYLEIVNYELGKISTGDISLFDGLCGVGFAANCMSNNGEYYQKFIENLNEYIVSIADKNISEYKSVPFNEFSYDIMYGLAGTANYLINFKSETKVKNTLLSILQYLTSICNTDESGIPKFAIRSDHSQLFHLANDPKVRYVNFGVSHGIPGILLVLSKSYESGIYFEDQLEAIKCLSNYISDGCVKIGDELFWETQKIIGFDGDKPVQSRDAWCYGTPGVAYSLLIASRILNDNEMRNLAIQSMKLSLKRLRDVVSPTFCHGLSGICCLARKFYEYTDDIYFKEMYAGIFEYILNSYDDQNSLGFKDTEFDKGKLVNKDEIGLLNGTSGVILTLLSCYRPVKTQWDSIFLL</sequence>
<protein>
    <recommendedName>
        <fullName evidence="3">Lanthionine synthetase C family protein</fullName>
    </recommendedName>
</protein>
<comment type="caution">
    <text evidence="1">The sequence shown here is derived from an EMBL/GenBank/DDBJ whole genome shotgun (WGS) entry which is preliminary data.</text>
</comment>
<dbReference type="EMBL" id="VIJZ01000005">
    <property type="protein sequence ID" value="TQR98118.1"/>
    <property type="molecule type" value="Genomic_DNA"/>
</dbReference>
<dbReference type="SUPFAM" id="SSF158745">
    <property type="entry name" value="LanC-like"/>
    <property type="match status" value="1"/>
</dbReference>
<reference evidence="1 2" key="1">
    <citation type="submission" date="2019-07" db="EMBL/GenBank/DDBJ databases">
        <title>Paenibacillus ottowii sp. nov. isolated from a fermentation system processing bovine manure.</title>
        <authorList>
            <person name="Velazquez L.F."/>
            <person name="Rajbanshi S."/>
            <person name="Guan S."/>
            <person name="Hinchee M."/>
            <person name="Welsh A."/>
        </authorList>
    </citation>
    <scope>NUCLEOTIDE SEQUENCE [LARGE SCALE GENOMIC DNA]</scope>
    <source>
        <strain evidence="1 2">MS2379</strain>
    </source>
</reference>
<dbReference type="Proteomes" id="UP000319219">
    <property type="component" value="Unassembled WGS sequence"/>
</dbReference>
<gene>
    <name evidence="1" type="ORF">FKV70_13150</name>
</gene>
<evidence type="ECO:0008006" key="3">
    <source>
        <dbReference type="Google" id="ProtNLM"/>
    </source>
</evidence>
<accession>A0ABY3B701</accession>
<evidence type="ECO:0000313" key="1">
    <source>
        <dbReference type="EMBL" id="TQR98118.1"/>
    </source>
</evidence>
<dbReference type="PRINTS" id="PR01950">
    <property type="entry name" value="LANCSUPER"/>
</dbReference>
<evidence type="ECO:0000313" key="2">
    <source>
        <dbReference type="Proteomes" id="UP000319219"/>
    </source>
</evidence>
<dbReference type="SMART" id="SM01260">
    <property type="entry name" value="LANC_like"/>
    <property type="match status" value="1"/>
</dbReference>
<name>A0ABY3B701_9BACL</name>
<dbReference type="Pfam" id="PF05147">
    <property type="entry name" value="LANC_like"/>
    <property type="match status" value="1"/>
</dbReference>
<dbReference type="PRINTS" id="PR01955">
    <property type="entry name" value="LANCFRANKIA"/>
</dbReference>
<dbReference type="InterPro" id="IPR033889">
    <property type="entry name" value="LanC"/>
</dbReference>
<proteinExistence type="predicted"/>
<dbReference type="Gene3D" id="1.50.10.20">
    <property type="match status" value="1"/>
</dbReference>
<dbReference type="CDD" id="cd04793">
    <property type="entry name" value="LanC"/>
    <property type="match status" value="1"/>
</dbReference>